<dbReference type="InterPro" id="IPR018060">
    <property type="entry name" value="HTH_AraC"/>
</dbReference>
<keyword evidence="2" id="KW-0238">DNA-binding</keyword>
<dbReference type="InterPro" id="IPR018062">
    <property type="entry name" value="HTH_AraC-typ_CS"/>
</dbReference>
<dbReference type="AlphaFoldDB" id="A0A704HW65"/>
<evidence type="ECO:0000313" key="5">
    <source>
        <dbReference type="EMBL" id="HAC8042782.1"/>
    </source>
</evidence>
<gene>
    <name evidence="5" type="ORF">G0G45_24385</name>
</gene>
<dbReference type="PROSITE" id="PS01124">
    <property type="entry name" value="HTH_ARAC_FAMILY_2"/>
    <property type="match status" value="1"/>
</dbReference>
<dbReference type="PANTHER" id="PTHR43280:SF33">
    <property type="entry name" value="HTH-TYPE TRANSCRIPTIONAL REGULATOR APPY-RELATED"/>
    <property type="match status" value="1"/>
</dbReference>
<dbReference type="GO" id="GO:0043565">
    <property type="term" value="F:sequence-specific DNA binding"/>
    <property type="evidence" value="ECO:0007669"/>
    <property type="project" value="InterPro"/>
</dbReference>
<reference evidence="5" key="1">
    <citation type="journal article" date="2018" name="Genome Biol.">
        <title>SKESA: strategic k-mer extension for scrupulous assemblies.</title>
        <authorList>
            <person name="Souvorov A."/>
            <person name="Agarwala R."/>
            <person name="Lipman D.J."/>
        </authorList>
    </citation>
    <scope>NUCLEOTIDE SEQUENCE</scope>
    <source>
        <strain evidence="5">SAL4553</strain>
    </source>
</reference>
<evidence type="ECO:0000256" key="1">
    <source>
        <dbReference type="ARBA" id="ARBA00023015"/>
    </source>
</evidence>
<proteinExistence type="predicted"/>
<dbReference type="InterPro" id="IPR009057">
    <property type="entry name" value="Homeodomain-like_sf"/>
</dbReference>
<evidence type="ECO:0000256" key="2">
    <source>
        <dbReference type="ARBA" id="ARBA00023125"/>
    </source>
</evidence>
<organism evidence="5">
    <name type="scientific">Salmonella enteritidis</name>
    <dbReference type="NCBI Taxonomy" id="149539"/>
    <lineage>
        <taxon>Bacteria</taxon>
        <taxon>Pseudomonadati</taxon>
        <taxon>Pseudomonadota</taxon>
        <taxon>Gammaproteobacteria</taxon>
        <taxon>Enterobacterales</taxon>
        <taxon>Enterobacteriaceae</taxon>
        <taxon>Salmonella</taxon>
    </lineage>
</organism>
<dbReference type="SUPFAM" id="SSF46689">
    <property type="entry name" value="Homeodomain-like"/>
    <property type="match status" value="1"/>
</dbReference>
<protein>
    <submittedName>
        <fullName evidence="5">AraC family transcriptional regulator</fullName>
    </submittedName>
</protein>
<dbReference type="SMART" id="SM00342">
    <property type="entry name" value="HTH_ARAC"/>
    <property type="match status" value="1"/>
</dbReference>
<dbReference type="InterPro" id="IPR020449">
    <property type="entry name" value="Tscrpt_reg_AraC-type_HTH"/>
</dbReference>
<accession>A0A704HW65</accession>
<feature type="domain" description="HTH araC/xylS-type" evidence="4">
    <location>
        <begin position="59"/>
        <end position="156"/>
    </location>
</feature>
<keyword evidence="3" id="KW-0804">Transcription</keyword>
<sequence>DKVFIITDNGINGILFEYLKKRKNNNNDIYEIACLFSKVNNIEQLYTSLCISVSRSFSDIVRKTIDNDISTKWRLKTLSEKLNLSEVTIRKKLENENTNFYRILLDARMQKAARLVLDSDTHINKVSYAVGMSSVSYFIKLFSDYYGLTPKQFHLKYKHRNTGEKAAFMLYN</sequence>
<dbReference type="Gene3D" id="1.10.10.60">
    <property type="entry name" value="Homeodomain-like"/>
    <property type="match status" value="1"/>
</dbReference>
<keyword evidence="1" id="KW-0805">Transcription regulation</keyword>
<dbReference type="GO" id="GO:0003700">
    <property type="term" value="F:DNA-binding transcription factor activity"/>
    <property type="evidence" value="ECO:0007669"/>
    <property type="project" value="InterPro"/>
</dbReference>
<feature type="non-terminal residue" evidence="5">
    <location>
        <position position="1"/>
    </location>
</feature>
<dbReference type="PANTHER" id="PTHR43280">
    <property type="entry name" value="ARAC-FAMILY TRANSCRIPTIONAL REGULATOR"/>
    <property type="match status" value="1"/>
</dbReference>
<evidence type="ECO:0000256" key="3">
    <source>
        <dbReference type="ARBA" id="ARBA00023163"/>
    </source>
</evidence>
<evidence type="ECO:0000259" key="4">
    <source>
        <dbReference type="PROSITE" id="PS01124"/>
    </source>
</evidence>
<dbReference type="PRINTS" id="PR00032">
    <property type="entry name" value="HTHARAC"/>
</dbReference>
<dbReference type="Pfam" id="PF12833">
    <property type="entry name" value="HTH_18"/>
    <property type="match status" value="1"/>
</dbReference>
<reference evidence="5" key="2">
    <citation type="submission" date="2018-09" db="EMBL/GenBank/DDBJ databases">
        <authorList>
            <consortium name="NCBI Pathogen Detection Project"/>
        </authorList>
    </citation>
    <scope>NUCLEOTIDE SEQUENCE</scope>
    <source>
        <strain evidence="5">SAL4553</strain>
    </source>
</reference>
<name>A0A704HW65_SALEN</name>
<dbReference type="EMBL" id="DAAMTN010000187">
    <property type="protein sequence ID" value="HAC8042782.1"/>
    <property type="molecule type" value="Genomic_DNA"/>
</dbReference>
<comment type="caution">
    <text evidence="5">The sequence shown here is derived from an EMBL/GenBank/DDBJ whole genome shotgun (WGS) entry which is preliminary data.</text>
</comment>
<dbReference type="PROSITE" id="PS00041">
    <property type="entry name" value="HTH_ARAC_FAMILY_1"/>
    <property type="match status" value="1"/>
</dbReference>